<dbReference type="OrthoDB" id="2906425at2759"/>
<proteinExistence type="predicted"/>
<organism evidence="1 2">
    <name type="scientific">Decorospora gaudefroyi</name>
    <dbReference type="NCBI Taxonomy" id="184978"/>
    <lineage>
        <taxon>Eukaryota</taxon>
        <taxon>Fungi</taxon>
        <taxon>Dikarya</taxon>
        <taxon>Ascomycota</taxon>
        <taxon>Pezizomycotina</taxon>
        <taxon>Dothideomycetes</taxon>
        <taxon>Pleosporomycetidae</taxon>
        <taxon>Pleosporales</taxon>
        <taxon>Pleosporineae</taxon>
        <taxon>Pleosporaceae</taxon>
        <taxon>Decorospora</taxon>
    </lineage>
</organism>
<accession>A0A6A5KAU0</accession>
<keyword evidence="2" id="KW-1185">Reference proteome</keyword>
<evidence type="ECO:0000313" key="2">
    <source>
        <dbReference type="Proteomes" id="UP000800040"/>
    </source>
</evidence>
<dbReference type="AlphaFoldDB" id="A0A6A5KAU0"/>
<sequence length="95" mass="10572">MPELYTSMPSKRLATESGANLAKISLAMVIKYGTHVSLIEAKNMLYVAKNTSIPVLQLVVAYAYGPLDRDIDDFGSVYATYLFMQFINSKDLEKS</sequence>
<gene>
    <name evidence="1" type="ORF">BDW02DRAFT_642124</name>
</gene>
<name>A0A6A5KAU0_9PLEO</name>
<evidence type="ECO:0000313" key="1">
    <source>
        <dbReference type="EMBL" id="KAF1830483.1"/>
    </source>
</evidence>
<dbReference type="Proteomes" id="UP000800040">
    <property type="component" value="Unassembled WGS sequence"/>
</dbReference>
<reference evidence="1" key="1">
    <citation type="submission" date="2020-01" db="EMBL/GenBank/DDBJ databases">
        <authorList>
            <consortium name="DOE Joint Genome Institute"/>
            <person name="Haridas S."/>
            <person name="Albert R."/>
            <person name="Binder M."/>
            <person name="Bloem J."/>
            <person name="Labutti K."/>
            <person name="Salamov A."/>
            <person name="Andreopoulos B."/>
            <person name="Baker S.E."/>
            <person name="Barry K."/>
            <person name="Bills G."/>
            <person name="Bluhm B.H."/>
            <person name="Cannon C."/>
            <person name="Castanera R."/>
            <person name="Culley D.E."/>
            <person name="Daum C."/>
            <person name="Ezra D."/>
            <person name="Gonzalez J.B."/>
            <person name="Henrissat B."/>
            <person name="Kuo A."/>
            <person name="Liang C."/>
            <person name="Lipzen A."/>
            <person name="Lutzoni F."/>
            <person name="Magnuson J."/>
            <person name="Mondo S."/>
            <person name="Nolan M."/>
            <person name="Ohm R."/>
            <person name="Pangilinan J."/>
            <person name="Park H.-J."/>
            <person name="Ramirez L."/>
            <person name="Alfaro M."/>
            <person name="Sun H."/>
            <person name="Tritt A."/>
            <person name="Yoshinaga Y."/>
            <person name="Zwiers L.-H."/>
            <person name="Turgeon B.G."/>
            <person name="Goodwin S.B."/>
            <person name="Spatafora J.W."/>
            <person name="Crous P.W."/>
            <person name="Grigoriev I.V."/>
        </authorList>
    </citation>
    <scope>NUCLEOTIDE SEQUENCE</scope>
    <source>
        <strain evidence="1">P77</strain>
    </source>
</reference>
<dbReference type="EMBL" id="ML975394">
    <property type="protein sequence ID" value="KAF1830483.1"/>
    <property type="molecule type" value="Genomic_DNA"/>
</dbReference>
<protein>
    <submittedName>
        <fullName evidence="1">Uncharacterized protein</fullName>
    </submittedName>
</protein>